<evidence type="ECO:0000313" key="3">
    <source>
        <dbReference type="Ensembl" id="ENSLLTP00000013837.1"/>
    </source>
</evidence>
<protein>
    <submittedName>
        <fullName evidence="3">Uncharacterized protein</fullName>
    </submittedName>
</protein>
<sequence length="96" mass="11508">CYLVGKVQGFSNKYVGQFYKDYRHGKGVYFWPNGSRFTGSFYLNRKEGYGTMEFTDGKQFQVTNFYHANKLKMHSFVYFVYIILLYLLLFLNIFSR</sequence>
<keyword evidence="2" id="KW-0472">Membrane</keyword>
<reference evidence="3" key="1">
    <citation type="submission" date="2025-08" db="UniProtKB">
        <authorList>
            <consortium name="Ensembl"/>
        </authorList>
    </citation>
    <scope>IDENTIFICATION</scope>
</reference>
<accession>A0A8C5SCE0</accession>
<dbReference type="SUPFAM" id="SSF82185">
    <property type="entry name" value="Histone H3 K4-specific methyltransferase SET7/9 N-terminal domain"/>
    <property type="match status" value="1"/>
</dbReference>
<dbReference type="Gene3D" id="2.20.110.10">
    <property type="entry name" value="Histone H3 K4-specific methyltransferase SET7/9 N-terminal domain"/>
    <property type="match status" value="1"/>
</dbReference>
<dbReference type="GeneTree" id="ENSGT01030000237932"/>
<dbReference type="PANTHER" id="PTHR15897:SF2">
    <property type="entry name" value="ANKYRIN REPEAT AND MYND DOMAIN-CONTAINING PROTEIN 1"/>
    <property type="match status" value="1"/>
</dbReference>
<dbReference type="SMART" id="SM00698">
    <property type="entry name" value="MORN"/>
    <property type="match status" value="2"/>
</dbReference>
<dbReference type="Ensembl" id="ENSLLTT00000014378.1">
    <property type="protein sequence ID" value="ENSLLTP00000013837.1"/>
    <property type="gene ID" value="ENSLLTG00000010586.1"/>
</dbReference>
<dbReference type="PANTHER" id="PTHR15897">
    <property type="entry name" value="ANKYRIN REPEAT AND MYND DOMAIN PROTEIN 1"/>
    <property type="match status" value="1"/>
</dbReference>
<evidence type="ECO:0000256" key="1">
    <source>
        <dbReference type="ARBA" id="ARBA00022737"/>
    </source>
</evidence>
<reference evidence="3" key="2">
    <citation type="submission" date="2025-09" db="UniProtKB">
        <authorList>
            <consortium name="Ensembl"/>
        </authorList>
    </citation>
    <scope>IDENTIFICATION</scope>
</reference>
<dbReference type="InterPro" id="IPR053064">
    <property type="entry name" value="Ankyrin-MYND_domain-protein"/>
</dbReference>
<proteinExistence type="predicted"/>
<evidence type="ECO:0000313" key="4">
    <source>
        <dbReference type="Proteomes" id="UP000694406"/>
    </source>
</evidence>
<dbReference type="Proteomes" id="UP000694406">
    <property type="component" value="Unplaced"/>
</dbReference>
<keyword evidence="2" id="KW-1133">Transmembrane helix</keyword>
<organism evidence="3 4">
    <name type="scientific">Laticauda laticaudata</name>
    <name type="common">Blue-ringed sea krait</name>
    <name type="synonym">Blue-lipped sea krait</name>
    <dbReference type="NCBI Taxonomy" id="8630"/>
    <lineage>
        <taxon>Eukaryota</taxon>
        <taxon>Metazoa</taxon>
        <taxon>Chordata</taxon>
        <taxon>Craniata</taxon>
        <taxon>Vertebrata</taxon>
        <taxon>Euteleostomi</taxon>
        <taxon>Lepidosauria</taxon>
        <taxon>Squamata</taxon>
        <taxon>Bifurcata</taxon>
        <taxon>Unidentata</taxon>
        <taxon>Episquamata</taxon>
        <taxon>Toxicofera</taxon>
        <taxon>Serpentes</taxon>
        <taxon>Colubroidea</taxon>
        <taxon>Elapidae</taxon>
        <taxon>Laticaudinae</taxon>
        <taxon>Laticauda</taxon>
    </lineage>
</organism>
<keyword evidence="4" id="KW-1185">Reference proteome</keyword>
<keyword evidence="2" id="KW-0812">Transmembrane</keyword>
<dbReference type="InterPro" id="IPR003409">
    <property type="entry name" value="MORN"/>
</dbReference>
<name>A0A8C5SCE0_LATLA</name>
<feature type="transmembrane region" description="Helical" evidence="2">
    <location>
        <begin position="76"/>
        <end position="94"/>
    </location>
</feature>
<keyword evidence="1" id="KW-0677">Repeat</keyword>
<dbReference type="Pfam" id="PF02493">
    <property type="entry name" value="MORN"/>
    <property type="match status" value="2"/>
</dbReference>
<dbReference type="AlphaFoldDB" id="A0A8C5SCE0"/>
<evidence type="ECO:0000256" key="2">
    <source>
        <dbReference type="SAM" id="Phobius"/>
    </source>
</evidence>